<comment type="catalytic activity">
    <reaction evidence="1">
        <text>AMP + diphosphate = 5-phospho-alpha-D-ribose 1-diphosphate + adenine</text>
        <dbReference type="Rhea" id="RHEA:16609"/>
        <dbReference type="ChEBI" id="CHEBI:16708"/>
        <dbReference type="ChEBI" id="CHEBI:33019"/>
        <dbReference type="ChEBI" id="CHEBI:58017"/>
        <dbReference type="ChEBI" id="CHEBI:456215"/>
        <dbReference type="EC" id="2.4.2.7"/>
    </reaction>
</comment>
<proteinExistence type="inferred from homology"/>
<evidence type="ECO:0000313" key="15">
    <source>
        <dbReference type="Proteomes" id="UP001151760"/>
    </source>
</evidence>
<keyword evidence="10" id="KW-0660">Purine salvage</keyword>
<evidence type="ECO:0000256" key="9">
    <source>
        <dbReference type="ARBA" id="ARBA00022679"/>
    </source>
</evidence>
<feature type="repeat" description="PPR" evidence="12">
    <location>
        <begin position="9"/>
        <end position="43"/>
    </location>
</feature>
<dbReference type="Gene3D" id="3.40.50.2020">
    <property type="match status" value="1"/>
</dbReference>
<dbReference type="CDD" id="cd06223">
    <property type="entry name" value="PRTases_typeI"/>
    <property type="match status" value="1"/>
</dbReference>
<evidence type="ECO:0000256" key="5">
    <source>
        <dbReference type="ARBA" id="ARBA00011738"/>
    </source>
</evidence>
<dbReference type="NCBIfam" id="TIGR00756">
    <property type="entry name" value="PPR"/>
    <property type="match status" value="2"/>
</dbReference>
<reference evidence="14" key="2">
    <citation type="submission" date="2022-01" db="EMBL/GenBank/DDBJ databases">
        <authorList>
            <person name="Yamashiro T."/>
            <person name="Shiraishi A."/>
            <person name="Satake H."/>
            <person name="Nakayama K."/>
        </authorList>
    </citation>
    <scope>NUCLEOTIDE SEQUENCE</scope>
</reference>
<accession>A0ABQ5HN24</accession>
<reference evidence="14" key="1">
    <citation type="journal article" date="2022" name="Int. J. Mol. Sci.">
        <title>Draft Genome of Tanacetum Coccineum: Genomic Comparison of Closely Related Tanacetum-Family Plants.</title>
        <authorList>
            <person name="Yamashiro T."/>
            <person name="Shiraishi A."/>
            <person name="Nakayama K."/>
            <person name="Satake H."/>
        </authorList>
    </citation>
    <scope>NUCLEOTIDE SEQUENCE</scope>
</reference>
<evidence type="ECO:0000256" key="10">
    <source>
        <dbReference type="ARBA" id="ARBA00022726"/>
    </source>
</evidence>
<comment type="subcellular location">
    <subcellularLocation>
        <location evidence="2">Cytoplasm</location>
    </subcellularLocation>
</comment>
<dbReference type="PANTHER" id="PTHR11776">
    <property type="entry name" value="ADENINE PHOSPHORIBOSYLTRANSFERASE"/>
    <property type="match status" value="1"/>
</dbReference>
<keyword evidence="7" id="KW-0963">Cytoplasm</keyword>
<dbReference type="PANTHER" id="PTHR11776:SF29">
    <property type="entry name" value="ADENINE PHOSPHORIBOSYLTRANSFERASE"/>
    <property type="match status" value="1"/>
</dbReference>
<comment type="caution">
    <text evidence="14">The sequence shown here is derived from an EMBL/GenBank/DDBJ whole genome shotgun (WGS) entry which is preliminary data.</text>
</comment>
<dbReference type="Gene3D" id="1.25.40.10">
    <property type="entry name" value="Tetratricopeptide repeat domain"/>
    <property type="match status" value="1"/>
</dbReference>
<name>A0ABQ5HN24_9ASTR</name>
<evidence type="ECO:0000256" key="4">
    <source>
        <dbReference type="ARBA" id="ARBA00008391"/>
    </source>
</evidence>
<protein>
    <recommendedName>
        <fullName evidence="6">adenine phosphoribosyltransferase</fullName>
        <ecNumber evidence="6">2.4.2.7</ecNumber>
    </recommendedName>
</protein>
<dbReference type="SUPFAM" id="SSF53271">
    <property type="entry name" value="PRTase-like"/>
    <property type="match status" value="1"/>
</dbReference>
<dbReference type="InterPro" id="IPR000836">
    <property type="entry name" value="PRTase_dom"/>
</dbReference>
<dbReference type="Pfam" id="PF01535">
    <property type="entry name" value="PPR"/>
    <property type="match status" value="3"/>
</dbReference>
<evidence type="ECO:0000256" key="2">
    <source>
        <dbReference type="ARBA" id="ARBA00004496"/>
    </source>
</evidence>
<comment type="subunit">
    <text evidence="5">Homodimer.</text>
</comment>
<dbReference type="Proteomes" id="UP001151760">
    <property type="component" value="Unassembled WGS sequence"/>
</dbReference>
<sequence>MIVKNMISDSVLYSLFVYGKIKMGEVEYAREVYDEMVKSGFEANWFVHTKFIKAYCEGQKIEDGDELFKDMERSRFVLSCLAFNEVVERLNGRESVPCANEMLTVLLDKGFVTDVNTFSYLIAGYRREGDVEGVFKLYFEIEYRKLSHASERILRLSTAAKSYRVQGGNDGGGGILRGGDGGGRGVWRDKWGPLVAASGKCGGLEVEVDLQTTARPVISKEYSLEYRIDKIEMHVGAVQEKSDKIEMHVGAVQEGEHALVIDNLIVTGGTLCAAINLLERVGDKVVEYACVIELPKLKIILISSEKIEEVMAVIQTKTTMKKFKTNDKANYYSGITSIMVNGKRAYKLKGKFFDVLRDNAFSGTNGEDMVEHIEYFLKIVDPINLPNVNYERLRLSVFPISLAGNASKWFDEFKVSISLIHIEYCESPTAELFDVDSGRISIVTVNTKKYHFDVL</sequence>
<keyword evidence="11" id="KW-0677">Repeat</keyword>
<dbReference type="InterPro" id="IPR011990">
    <property type="entry name" value="TPR-like_helical_dom_sf"/>
</dbReference>
<dbReference type="InterPro" id="IPR002885">
    <property type="entry name" value="PPR_rpt"/>
</dbReference>
<keyword evidence="15" id="KW-1185">Reference proteome</keyword>
<evidence type="ECO:0000256" key="7">
    <source>
        <dbReference type="ARBA" id="ARBA00022490"/>
    </source>
</evidence>
<evidence type="ECO:0000256" key="1">
    <source>
        <dbReference type="ARBA" id="ARBA00000868"/>
    </source>
</evidence>
<evidence type="ECO:0000256" key="8">
    <source>
        <dbReference type="ARBA" id="ARBA00022676"/>
    </source>
</evidence>
<feature type="domain" description="Phosphoribosyltransferase" evidence="13">
    <location>
        <begin position="241"/>
        <end position="293"/>
    </location>
</feature>
<dbReference type="EMBL" id="BQNB010019809">
    <property type="protein sequence ID" value="GJT89285.1"/>
    <property type="molecule type" value="Genomic_DNA"/>
</dbReference>
<evidence type="ECO:0000256" key="6">
    <source>
        <dbReference type="ARBA" id="ARBA00011893"/>
    </source>
</evidence>
<keyword evidence="8" id="KW-0328">Glycosyltransferase</keyword>
<dbReference type="PROSITE" id="PS51375">
    <property type="entry name" value="PPR"/>
    <property type="match status" value="2"/>
</dbReference>
<dbReference type="EC" id="2.4.2.7" evidence="6"/>
<feature type="repeat" description="PPR" evidence="12">
    <location>
        <begin position="44"/>
        <end position="78"/>
    </location>
</feature>
<evidence type="ECO:0000259" key="13">
    <source>
        <dbReference type="Pfam" id="PF00156"/>
    </source>
</evidence>
<evidence type="ECO:0000256" key="12">
    <source>
        <dbReference type="PROSITE-ProRule" id="PRU00708"/>
    </source>
</evidence>
<dbReference type="Pfam" id="PF00156">
    <property type="entry name" value="Pribosyltran"/>
    <property type="match status" value="1"/>
</dbReference>
<evidence type="ECO:0000313" key="14">
    <source>
        <dbReference type="EMBL" id="GJT89285.1"/>
    </source>
</evidence>
<evidence type="ECO:0000256" key="11">
    <source>
        <dbReference type="ARBA" id="ARBA00022737"/>
    </source>
</evidence>
<organism evidence="14 15">
    <name type="scientific">Tanacetum coccineum</name>
    <dbReference type="NCBI Taxonomy" id="301880"/>
    <lineage>
        <taxon>Eukaryota</taxon>
        <taxon>Viridiplantae</taxon>
        <taxon>Streptophyta</taxon>
        <taxon>Embryophyta</taxon>
        <taxon>Tracheophyta</taxon>
        <taxon>Spermatophyta</taxon>
        <taxon>Magnoliopsida</taxon>
        <taxon>eudicotyledons</taxon>
        <taxon>Gunneridae</taxon>
        <taxon>Pentapetalae</taxon>
        <taxon>asterids</taxon>
        <taxon>campanulids</taxon>
        <taxon>Asterales</taxon>
        <taxon>Asteraceae</taxon>
        <taxon>Asteroideae</taxon>
        <taxon>Anthemideae</taxon>
        <taxon>Anthemidinae</taxon>
        <taxon>Tanacetum</taxon>
    </lineage>
</organism>
<dbReference type="InterPro" id="IPR050120">
    <property type="entry name" value="Adenine_PRTase"/>
</dbReference>
<comment type="similarity">
    <text evidence="4">Belongs to the purine/pyrimidine phosphoribosyltransferase family.</text>
</comment>
<dbReference type="InterPro" id="IPR029057">
    <property type="entry name" value="PRTase-like"/>
</dbReference>
<feature type="non-terminal residue" evidence="14">
    <location>
        <position position="455"/>
    </location>
</feature>
<gene>
    <name evidence="14" type="ORF">Tco_1071002</name>
</gene>
<evidence type="ECO:0000256" key="3">
    <source>
        <dbReference type="ARBA" id="ARBA00004659"/>
    </source>
</evidence>
<comment type="pathway">
    <text evidence="3">Purine metabolism; AMP biosynthesis via salvage pathway; AMP from adenine: step 1/1.</text>
</comment>
<keyword evidence="9" id="KW-0808">Transferase</keyword>